<evidence type="ECO:0000313" key="3">
    <source>
        <dbReference type="Proteomes" id="UP000610456"/>
    </source>
</evidence>
<dbReference type="EMBL" id="BMXB01000009">
    <property type="protein sequence ID" value="GHA41438.1"/>
    <property type="molecule type" value="Genomic_DNA"/>
</dbReference>
<keyword evidence="1" id="KW-0732">Signal</keyword>
<name>A0A918SIX7_9FLAO</name>
<sequence length="497" mass="55097">MKRLIFAFIALTSVAMEAQNINDAVRYSSSDLYGTARYRAMSGAFGALGGDLSSLNVNPAGSAVFLRSFGSISLDVANKENEVSYFDGFTSNSNNNLDLGQAGVVFVFDSNNESNAWRKFTIGFNYAKTSDFEDDYLIAGTNAPTSIGNYFLDYANGVPLDLLMPMDDETVSSLYSWLGENEGYGSQQALLGYQGYIINADNPDDMENRTYNSAVAQGTYDQEYTYAATGMNGKFSFNFATQFQDNLYLGLNLNSHFLDYERVTIMDELNENGGAINSIYFEDNLRTVGSGFSFQLGGIARLGNRVRLGASYESPTWYSISEETTQYLETNEAVVNPNIVNIYPEYTLQTPGKYTGSLAVLFGTQGLISFDYSYKDYSNNKFKPTGDPGFNAQNTLMEQNLKAASTYRIGGEYRIEAFSLRGGYRFEESPYQNETTIGDLQGYSLGVGYNFGNARLDFAYDAYDQERNPQLYQVGLTDTALINRTNSNYTLTLSFGI</sequence>
<dbReference type="Gene3D" id="2.40.160.60">
    <property type="entry name" value="Outer membrane protein transport protein (OMPP1/FadL/TodX)"/>
    <property type="match status" value="1"/>
</dbReference>
<proteinExistence type="predicted"/>
<feature type="chain" id="PRO_5037871634" evidence="1">
    <location>
        <begin position="19"/>
        <end position="497"/>
    </location>
</feature>
<gene>
    <name evidence="2" type="ORF">GCM10007103_23580</name>
</gene>
<dbReference type="Proteomes" id="UP000610456">
    <property type="component" value="Unassembled WGS sequence"/>
</dbReference>
<reference evidence="2" key="2">
    <citation type="submission" date="2020-09" db="EMBL/GenBank/DDBJ databases">
        <authorList>
            <person name="Sun Q."/>
            <person name="Kim S."/>
        </authorList>
    </citation>
    <scope>NUCLEOTIDE SEQUENCE</scope>
    <source>
        <strain evidence="2">KCTC 12719</strain>
    </source>
</reference>
<keyword evidence="3" id="KW-1185">Reference proteome</keyword>
<dbReference type="AlphaFoldDB" id="A0A918SIX7"/>
<dbReference type="RefSeq" id="WP_189604960.1">
    <property type="nucleotide sequence ID" value="NZ_BMXB01000009.1"/>
</dbReference>
<feature type="signal peptide" evidence="1">
    <location>
        <begin position="1"/>
        <end position="18"/>
    </location>
</feature>
<reference evidence="2" key="1">
    <citation type="journal article" date="2014" name="Int. J. Syst. Evol. Microbiol.">
        <title>Complete genome sequence of Corynebacterium casei LMG S-19264T (=DSM 44701T), isolated from a smear-ripened cheese.</title>
        <authorList>
            <consortium name="US DOE Joint Genome Institute (JGI-PGF)"/>
            <person name="Walter F."/>
            <person name="Albersmeier A."/>
            <person name="Kalinowski J."/>
            <person name="Ruckert C."/>
        </authorList>
    </citation>
    <scope>NUCLEOTIDE SEQUENCE</scope>
    <source>
        <strain evidence="2">KCTC 12719</strain>
    </source>
</reference>
<protein>
    <submittedName>
        <fullName evidence="2">Transporter</fullName>
    </submittedName>
</protein>
<dbReference type="SUPFAM" id="SSF56935">
    <property type="entry name" value="Porins"/>
    <property type="match status" value="1"/>
</dbReference>
<accession>A0A918SIX7</accession>
<organism evidence="2 3">
    <name type="scientific">Salinimicrobium marinum</name>
    <dbReference type="NCBI Taxonomy" id="680283"/>
    <lineage>
        <taxon>Bacteria</taxon>
        <taxon>Pseudomonadati</taxon>
        <taxon>Bacteroidota</taxon>
        <taxon>Flavobacteriia</taxon>
        <taxon>Flavobacteriales</taxon>
        <taxon>Flavobacteriaceae</taxon>
        <taxon>Salinimicrobium</taxon>
    </lineage>
</organism>
<evidence type="ECO:0000313" key="2">
    <source>
        <dbReference type="EMBL" id="GHA41438.1"/>
    </source>
</evidence>
<comment type="caution">
    <text evidence="2">The sequence shown here is derived from an EMBL/GenBank/DDBJ whole genome shotgun (WGS) entry which is preliminary data.</text>
</comment>
<evidence type="ECO:0000256" key="1">
    <source>
        <dbReference type="SAM" id="SignalP"/>
    </source>
</evidence>